<keyword evidence="3" id="KW-0238">DNA-binding</keyword>
<dbReference type="InterPro" id="IPR022689">
    <property type="entry name" value="Iron_dep_repressor"/>
</dbReference>
<dbReference type="InterPro" id="IPR050536">
    <property type="entry name" value="DtxR_MntR_Metal-Reg"/>
</dbReference>
<dbReference type="GO" id="GO:0003700">
    <property type="term" value="F:DNA-binding transcription factor activity"/>
    <property type="evidence" value="ECO:0007669"/>
    <property type="project" value="InterPro"/>
</dbReference>
<dbReference type="PANTHER" id="PTHR33238">
    <property type="entry name" value="IRON (METAL) DEPENDENT REPRESSOR, DTXR FAMILY"/>
    <property type="match status" value="1"/>
</dbReference>
<dbReference type="InterPro" id="IPR036390">
    <property type="entry name" value="WH_DNA-bd_sf"/>
</dbReference>
<evidence type="ECO:0000313" key="6">
    <source>
        <dbReference type="EMBL" id="HHP67415.1"/>
    </source>
</evidence>
<dbReference type="Gene3D" id="1.10.60.10">
    <property type="entry name" value="Iron dependent repressor, metal binding and dimerisation domain"/>
    <property type="match status" value="1"/>
</dbReference>
<evidence type="ECO:0000256" key="2">
    <source>
        <dbReference type="ARBA" id="ARBA00023015"/>
    </source>
</evidence>
<sequence length="131" mass="15315">MERPPRSLPSSRAEDYLEAIYILSQKGKPRVRELARRLCVSPSSVVEFLRRLSEQGYIIYKKGGEIRLTEKGLEVARKIYDRHVVITEFLTYIGVPRDIAEIDACRIEHLLHDETVERITEFVRKKMESEP</sequence>
<dbReference type="InterPro" id="IPR022687">
    <property type="entry name" value="HTH_DTXR"/>
</dbReference>
<proteinExistence type="inferred from homology"/>
<dbReference type="InterPro" id="IPR036388">
    <property type="entry name" value="WH-like_DNA-bd_sf"/>
</dbReference>
<feature type="domain" description="HTH dtxR-type" evidence="5">
    <location>
        <begin position="10"/>
        <end position="69"/>
    </location>
</feature>
<keyword evidence="2" id="KW-0805">Transcription regulation</keyword>
<dbReference type="Pfam" id="PF01325">
    <property type="entry name" value="Fe_dep_repress"/>
    <property type="match status" value="1"/>
</dbReference>
<accession>A0A7J3XXY1</accession>
<dbReference type="Pfam" id="PF02742">
    <property type="entry name" value="Fe_dep_repr_C"/>
    <property type="match status" value="1"/>
</dbReference>
<dbReference type="SMART" id="SM00529">
    <property type="entry name" value="HTH_DTXR"/>
    <property type="match status" value="1"/>
</dbReference>
<organism evidence="6">
    <name type="scientific">Thermogladius calderae</name>
    <dbReference type="NCBI Taxonomy" id="1200300"/>
    <lineage>
        <taxon>Archaea</taxon>
        <taxon>Thermoproteota</taxon>
        <taxon>Thermoprotei</taxon>
        <taxon>Desulfurococcales</taxon>
        <taxon>Desulfurococcaceae</taxon>
        <taxon>Thermogladius</taxon>
    </lineage>
</organism>
<dbReference type="PROSITE" id="PS50944">
    <property type="entry name" value="HTH_DTXR"/>
    <property type="match status" value="1"/>
</dbReference>
<dbReference type="PANTHER" id="PTHR33238:SF7">
    <property type="entry name" value="IRON-DEPENDENT TRANSCRIPTIONAL REGULATOR"/>
    <property type="match status" value="1"/>
</dbReference>
<reference evidence="6" key="1">
    <citation type="journal article" date="2020" name="mSystems">
        <title>Genome- and Community-Level Interaction Insights into Carbon Utilization and Element Cycling Functions of Hydrothermarchaeota in Hydrothermal Sediment.</title>
        <authorList>
            <person name="Zhou Z."/>
            <person name="Liu Y."/>
            <person name="Xu W."/>
            <person name="Pan J."/>
            <person name="Luo Z.H."/>
            <person name="Li M."/>
        </authorList>
    </citation>
    <scope>NUCLEOTIDE SEQUENCE [LARGE SCALE GENOMIC DNA]</scope>
    <source>
        <strain evidence="6">SpSt-110</strain>
    </source>
</reference>
<dbReference type="AlphaFoldDB" id="A0A7J3XXY1"/>
<evidence type="ECO:0000256" key="3">
    <source>
        <dbReference type="ARBA" id="ARBA00023125"/>
    </source>
</evidence>
<dbReference type="InterPro" id="IPR036421">
    <property type="entry name" value="Fe_dep_repressor_sf"/>
</dbReference>
<dbReference type="GO" id="GO:0046914">
    <property type="term" value="F:transition metal ion binding"/>
    <property type="evidence" value="ECO:0007669"/>
    <property type="project" value="InterPro"/>
</dbReference>
<dbReference type="SUPFAM" id="SSF46785">
    <property type="entry name" value="Winged helix' DNA-binding domain"/>
    <property type="match status" value="1"/>
</dbReference>
<evidence type="ECO:0000256" key="1">
    <source>
        <dbReference type="ARBA" id="ARBA00007871"/>
    </source>
</evidence>
<protein>
    <submittedName>
        <fullName evidence="6">Metal-dependent transcriptional regulator</fullName>
    </submittedName>
</protein>
<name>A0A7J3XXY1_9CREN</name>
<dbReference type="EMBL" id="DRYK01000025">
    <property type="protein sequence ID" value="HHP67415.1"/>
    <property type="molecule type" value="Genomic_DNA"/>
</dbReference>
<comment type="caution">
    <text evidence="6">The sequence shown here is derived from an EMBL/GenBank/DDBJ whole genome shotgun (WGS) entry which is preliminary data.</text>
</comment>
<dbReference type="Gene3D" id="1.10.10.10">
    <property type="entry name" value="Winged helix-like DNA-binding domain superfamily/Winged helix DNA-binding domain"/>
    <property type="match status" value="1"/>
</dbReference>
<dbReference type="GO" id="GO:0046983">
    <property type="term" value="F:protein dimerization activity"/>
    <property type="evidence" value="ECO:0007669"/>
    <property type="project" value="InterPro"/>
</dbReference>
<dbReference type="GO" id="GO:0003677">
    <property type="term" value="F:DNA binding"/>
    <property type="evidence" value="ECO:0007669"/>
    <property type="project" value="UniProtKB-KW"/>
</dbReference>
<keyword evidence="4" id="KW-0804">Transcription</keyword>
<dbReference type="SUPFAM" id="SSF47979">
    <property type="entry name" value="Iron-dependent repressor protein, dimerization domain"/>
    <property type="match status" value="1"/>
</dbReference>
<dbReference type="InterPro" id="IPR001367">
    <property type="entry name" value="Fe_dep_repressor"/>
</dbReference>
<evidence type="ECO:0000259" key="5">
    <source>
        <dbReference type="PROSITE" id="PS50944"/>
    </source>
</evidence>
<evidence type="ECO:0000256" key="4">
    <source>
        <dbReference type="ARBA" id="ARBA00023163"/>
    </source>
</evidence>
<gene>
    <name evidence="6" type="ORF">ENM60_01260</name>
</gene>
<comment type="similarity">
    <text evidence="1">Belongs to the DtxR/MntR family.</text>
</comment>